<dbReference type="GO" id="GO:0000271">
    <property type="term" value="P:polysaccharide biosynthetic process"/>
    <property type="evidence" value="ECO:0007669"/>
    <property type="project" value="InterPro"/>
</dbReference>
<evidence type="ECO:0000256" key="4">
    <source>
        <dbReference type="ARBA" id="ARBA00022695"/>
    </source>
</evidence>
<dbReference type="Pfam" id="PF00483">
    <property type="entry name" value="NTP_transferase"/>
    <property type="match status" value="1"/>
</dbReference>
<evidence type="ECO:0000256" key="6">
    <source>
        <dbReference type="ARBA" id="ARBA00023134"/>
    </source>
</evidence>
<dbReference type="GO" id="GO:0004475">
    <property type="term" value="F:mannose-1-phosphate guanylyltransferase (GTP) activity"/>
    <property type="evidence" value="ECO:0007669"/>
    <property type="project" value="UniProtKB-EC"/>
</dbReference>
<dbReference type="InterPro" id="IPR051161">
    <property type="entry name" value="Mannose-6P_isomerase_type2"/>
</dbReference>
<name>A0A2T5G0K5_9SPHN</name>
<dbReference type="GO" id="GO:0005525">
    <property type="term" value="F:GTP binding"/>
    <property type="evidence" value="ECO:0007669"/>
    <property type="project" value="UniProtKB-KW"/>
</dbReference>
<evidence type="ECO:0000256" key="5">
    <source>
        <dbReference type="ARBA" id="ARBA00022741"/>
    </source>
</evidence>
<keyword evidence="3 11" id="KW-0808">Transferase</keyword>
<evidence type="ECO:0000256" key="8">
    <source>
        <dbReference type="RuleBase" id="RU004190"/>
    </source>
</evidence>
<dbReference type="GO" id="GO:0009298">
    <property type="term" value="P:GDP-mannose biosynthetic process"/>
    <property type="evidence" value="ECO:0007669"/>
    <property type="project" value="TreeGrafter"/>
</dbReference>
<keyword evidence="11" id="KW-0413">Isomerase</keyword>
<dbReference type="FunFam" id="3.90.550.10:FF:000046">
    <property type="entry name" value="Mannose-1-phosphate guanylyltransferase (GDP)"/>
    <property type="match status" value="1"/>
</dbReference>
<dbReference type="SUPFAM" id="SSF53448">
    <property type="entry name" value="Nucleotide-diphospho-sugar transferases"/>
    <property type="match status" value="1"/>
</dbReference>
<protein>
    <recommendedName>
        <fullName evidence="2">mannose-1-phosphate guanylyltransferase</fullName>
        <ecNumber evidence="2">2.7.7.13</ecNumber>
    </recommendedName>
</protein>
<dbReference type="Proteomes" id="UP000244162">
    <property type="component" value="Unassembled WGS sequence"/>
</dbReference>
<dbReference type="AlphaFoldDB" id="A0A2T5G0K5"/>
<dbReference type="Gene3D" id="3.90.550.10">
    <property type="entry name" value="Spore Coat Polysaccharide Biosynthesis Protein SpsA, Chain A"/>
    <property type="match status" value="1"/>
</dbReference>
<dbReference type="InterPro" id="IPR005835">
    <property type="entry name" value="NTP_transferase_dom"/>
</dbReference>
<evidence type="ECO:0000313" key="11">
    <source>
        <dbReference type="EMBL" id="PTQ12640.1"/>
    </source>
</evidence>
<dbReference type="CDD" id="cd02509">
    <property type="entry name" value="GDP-M1P_Guanylyltransferase"/>
    <property type="match status" value="1"/>
</dbReference>
<evidence type="ECO:0000256" key="3">
    <source>
        <dbReference type="ARBA" id="ARBA00022679"/>
    </source>
</evidence>
<keyword evidence="4 11" id="KW-0548">Nucleotidyltransferase</keyword>
<evidence type="ECO:0000313" key="12">
    <source>
        <dbReference type="Proteomes" id="UP000244162"/>
    </source>
</evidence>
<keyword evidence="12" id="KW-1185">Reference proteome</keyword>
<dbReference type="GO" id="GO:0016853">
    <property type="term" value="F:isomerase activity"/>
    <property type="evidence" value="ECO:0007669"/>
    <property type="project" value="UniProtKB-KW"/>
</dbReference>
<keyword evidence="6" id="KW-0342">GTP-binding</keyword>
<dbReference type="RefSeq" id="WP_107965877.1">
    <property type="nucleotide sequence ID" value="NZ_NWBU01000004.1"/>
</dbReference>
<dbReference type="NCBIfam" id="TIGR01479">
    <property type="entry name" value="GMP_PMI"/>
    <property type="match status" value="1"/>
</dbReference>
<dbReference type="InterPro" id="IPR054566">
    <property type="entry name" value="ManC/GMP-like_b-helix"/>
</dbReference>
<evidence type="ECO:0000256" key="1">
    <source>
        <dbReference type="ARBA" id="ARBA00006115"/>
    </source>
</evidence>
<accession>A0A2T5G0K5</accession>
<evidence type="ECO:0000256" key="2">
    <source>
        <dbReference type="ARBA" id="ARBA00012387"/>
    </source>
</evidence>
<dbReference type="InterPro" id="IPR049577">
    <property type="entry name" value="GMPP_N"/>
</dbReference>
<dbReference type="PANTHER" id="PTHR46390">
    <property type="entry name" value="MANNOSE-1-PHOSPHATE GUANYLYLTRANSFERASE"/>
    <property type="match status" value="1"/>
</dbReference>
<organism evidence="11 12">
    <name type="scientific">Sphingomonas oleivorans</name>
    <dbReference type="NCBI Taxonomy" id="1735121"/>
    <lineage>
        <taxon>Bacteria</taxon>
        <taxon>Pseudomonadati</taxon>
        <taxon>Pseudomonadota</taxon>
        <taxon>Alphaproteobacteria</taxon>
        <taxon>Sphingomonadales</taxon>
        <taxon>Sphingomonadaceae</taxon>
        <taxon>Sphingomonas</taxon>
    </lineage>
</organism>
<reference evidence="11 12" key="1">
    <citation type="submission" date="2017-09" db="EMBL/GenBank/DDBJ databases">
        <title>Sphingomonas panjinensis sp.nov., isolated from oil-contaminated soil.</title>
        <authorList>
            <person name="Wang L."/>
            <person name="Chen L."/>
        </authorList>
    </citation>
    <scope>NUCLEOTIDE SEQUENCE [LARGE SCALE GENOMIC DNA]</scope>
    <source>
        <strain evidence="11 12">FW-11</strain>
    </source>
</reference>
<evidence type="ECO:0000256" key="7">
    <source>
        <dbReference type="ARBA" id="ARBA00047343"/>
    </source>
</evidence>
<dbReference type="InterPro" id="IPR029044">
    <property type="entry name" value="Nucleotide-diphossugar_trans"/>
</dbReference>
<evidence type="ECO:0000259" key="9">
    <source>
        <dbReference type="Pfam" id="PF00483"/>
    </source>
</evidence>
<dbReference type="EMBL" id="NWBU01000004">
    <property type="protein sequence ID" value="PTQ12640.1"/>
    <property type="molecule type" value="Genomic_DNA"/>
</dbReference>
<feature type="domain" description="MannoseP isomerase/GMP-like beta-helix" evidence="10">
    <location>
        <begin position="294"/>
        <end position="348"/>
    </location>
</feature>
<feature type="domain" description="Nucleotidyl transferase" evidence="9">
    <location>
        <begin position="9"/>
        <end position="287"/>
    </location>
</feature>
<dbReference type="Pfam" id="PF22640">
    <property type="entry name" value="ManC_GMP_beta-helix"/>
    <property type="match status" value="1"/>
</dbReference>
<dbReference type="EC" id="2.7.7.13" evidence="2"/>
<comment type="catalytic activity">
    <reaction evidence="7">
        <text>alpha-D-mannose 1-phosphate + GTP + H(+) = GDP-alpha-D-mannose + diphosphate</text>
        <dbReference type="Rhea" id="RHEA:15229"/>
        <dbReference type="ChEBI" id="CHEBI:15378"/>
        <dbReference type="ChEBI" id="CHEBI:33019"/>
        <dbReference type="ChEBI" id="CHEBI:37565"/>
        <dbReference type="ChEBI" id="CHEBI:57527"/>
        <dbReference type="ChEBI" id="CHEBI:58409"/>
        <dbReference type="EC" id="2.7.7.13"/>
    </reaction>
</comment>
<evidence type="ECO:0000259" key="10">
    <source>
        <dbReference type="Pfam" id="PF22640"/>
    </source>
</evidence>
<dbReference type="SUPFAM" id="SSF159283">
    <property type="entry name" value="Guanosine diphospho-D-mannose pyrophosphorylase/mannose-6-phosphate isomerase linker domain"/>
    <property type="match status" value="1"/>
</dbReference>
<gene>
    <name evidence="11" type="ORF">CLG96_00235</name>
</gene>
<dbReference type="InterPro" id="IPR006375">
    <property type="entry name" value="Man1P_GuaTrfase/Man6P_Isoase"/>
</dbReference>
<dbReference type="OrthoDB" id="9806359at2"/>
<comment type="caution">
    <text evidence="11">The sequence shown here is derived from an EMBL/GenBank/DDBJ whole genome shotgun (WGS) entry which is preliminary data.</text>
</comment>
<sequence length="360" mass="38188">MNKTRPITPVILSGGSGTRLWPLSRTGRPKQLLSLTNAETMLQLTARRSADSARFTAPIVVANAAHAEMIEEQLEAVSLPASALLLEPVGRNTAPAIALAALCAEPDALLLVMPSDHIITDVGAFRAAVEAAVPVVEDGWLATFGITPTAPETGYGYICRGGEIAPGVHSVERFVEKPDRVTAQAYLDQGCYSWNGGIFLFRADTFLAALEANAPEMVAAVRLSLAKAVRQGARVYPDAQAFAASPSDSVDYAVMEKADRVAVVPVEMGWSDVGSWDALHEIAPRDEADNAHHGEVLSIDTSGCLIRSDGPLVAAVGVKDLIVIATGDAVLILPRGSSQEVKRAVEELKKRSHITLDRAL</sequence>
<dbReference type="PANTHER" id="PTHR46390:SF1">
    <property type="entry name" value="MANNOSE-1-PHOSPHATE GUANYLYLTRANSFERASE"/>
    <property type="match status" value="1"/>
</dbReference>
<proteinExistence type="inferred from homology"/>
<keyword evidence="5" id="KW-0547">Nucleotide-binding</keyword>
<comment type="similarity">
    <text evidence="1 8">Belongs to the mannose-6-phosphate isomerase type 2 family.</text>
</comment>